<evidence type="ECO:0000313" key="4">
    <source>
        <dbReference type="EMBL" id="RKP27766.1"/>
    </source>
</evidence>
<keyword evidence="5" id="KW-1185">Reference proteome</keyword>
<proteinExistence type="predicted"/>
<feature type="region of interest" description="Disordered" evidence="1">
    <location>
        <begin position="436"/>
        <end position="493"/>
    </location>
</feature>
<feature type="signal peptide" evidence="3">
    <location>
        <begin position="1"/>
        <end position="18"/>
    </location>
</feature>
<keyword evidence="3" id="KW-0732">Signal</keyword>
<dbReference type="OrthoDB" id="5594694at2759"/>
<reference evidence="5" key="1">
    <citation type="journal article" date="2018" name="Nat. Microbiol.">
        <title>Leveraging single-cell genomics to expand the fungal tree of life.</title>
        <authorList>
            <person name="Ahrendt S.R."/>
            <person name="Quandt C.A."/>
            <person name="Ciobanu D."/>
            <person name="Clum A."/>
            <person name="Salamov A."/>
            <person name="Andreopoulos B."/>
            <person name="Cheng J.F."/>
            <person name="Woyke T."/>
            <person name="Pelin A."/>
            <person name="Henrissat B."/>
            <person name="Reynolds N.K."/>
            <person name="Benny G.L."/>
            <person name="Smith M.E."/>
            <person name="James T.Y."/>
            <person name="Grigoriev I.V."/>
        </authorList>
    </citation>
    <scope>NUCLEOTIDE SEQUENCE [LARGE SCALE GENOMIC DNA]</scope>
    <source>
        <strain evidence="5">Benny S71-1</strain>
    </source>
</reference>
<feature type="compositionally biased region" description="Polar residues" evidence="1">
    <location>
        <begin position="268"/>
        <end position="277"/>
    </location>
</feature>
<dbReference type="Proteomes" id="UP000278143">
    <property type="component" value="Unassembled WGS sequence"/>
</dbReference>
<feature type="region of interest" description="Disordered" evidence="1">
    <location>
        <begin position="266"/>
        <end position="294"/>
    </location>
</feature>
<evidence type="ECO:0000256" key="3">
    <source>
        <dbReference type="SAM" id="SignalP"/>
    </source>
</evidence>
<feature type="transmembrane region" description="Helical" evidence="2">
    <location>
        <begin position="120"/>
        <end position="144"/>
    </location>
</feature>
<feature type="chain" id="PRO_5020810508" evidence="3">
    <location>
        <begin position="19"/>
        <end position="587"/>
    </location>
</feature>
<evidence type="ECO:0000256" key="2">
    <source>
        <dbReference type="SAM" id="Phobius"/>
    </source>
</evidence>
<name>A0A4P9Z5D3_9FUNG</name>
<keyword evidence="2" id="KW-1133">Transmembrane helix</keyword>
<gene>
    <name evidence="4" type="ORF">SYNPS1DRAFT_26600</name>
</gene>
<keyword evidence="2" id="KW-0812">Transmembrane</keyword>
<feature type="compositionally biased region" description="Low complexity" evidence="1">
    <location>
        <begin position="473"/>
        <end position="486"/>
    </location>
</feature>
<evidence type="ECO:0000256" key="1">
    <source>
        <dbReference type="SAM" id="MobiDB-lite"/>
    </source>
</evidence>
<dbReference type="AlphaFoldDB" id="A0A4P9Z5D3"/>
<dbReference type="EMBL" id="KZ989155">
    <property type="protein sequence ID" value="RKP27766.1"/>
    <property type="molecule type" value="Genomic_DNA"/>
</dbReference>
<accession>A0A4P9Z5D3</accession>
<feature type="compositionally biased region" description="Polar residues" evidence="1">
    <location>
        <begin position="458"/>
        <end position="472"/>
    </location>
</feature>
<feature type="compositionally biased region" description="Polar residues" evidence="1">
    <location>
        <begin position="553"/>
        <end position="569"/>
    </location>
</feature>
<organism evidence="4 5">
    <name type="scientific">Syncephalis pseudoplumigaleata</name>
    <dbReference type="NCBI Taxonomy" id="1712513"/>
    <lineage>
        <taxon>Eukaryota</taxon>
        <taxon>Fungi</taxon>
        <taxon>Fungi incertae sedis</taxon>
        <taxon>Zoopagomycota</taxon>
        <taxon>Zoopagomycotina</taxon>
        <taxon>Zoopagomycetes</taxon>
        <taxon>Zoopagales</taxon>
        <taxon>Piptocephalidaceae</taxon>
        <taxon>Syncephalis</taxon>
    </lineage>
</organism>
<keyword evidence="2" id="KW-0472">Membrane</keyword>
<feature type="region of interest" description="Disordered" evidence="1">
    <location>
        <begin position="27"/>
        <end position="54"/>
    </location>
</feature>
<protein>
    <submittedName>
        <fullName evidence="4">Uncharacterized protein</fullName>
    </submittedName>
</protein>
<feature type="region of interest" description="Disordered" evidence="1">
    <location>
        <begin position="543"/>
        <end position="569"/>
    </location>
</feature>
<sequence>MRLLPLLCSSVAVTLLHGVLFAIATPQQQQPQPRQQQTPAPAPASPTASAAPRQTGPATTCVSCPPIDCKTPCGANEICVLTAPSCDKCPTASCQPEGSLFRNAQSSMAAEDESATSSKIVPIAIGGVCGGLGVAAAIAGLIWYRQRRRASDTQQRYGAQHNTAGVYAGSHQNTGGMKSNYAASRQTGFSDENASVMDEHDRFSISRPPTTWGGYHAALGATEELANITSMNIGGEASPAQQPHSDDSQLSHPYMAASLNSRHAYEHSPSNVSTANASLIGGTHPPANPPPPPPPAMTLGAMVAAATAAVAKEHQQPNNSVTGRMISMMDRQQQRISMAESTRTDNSDQIEVTRARLTTVKPGQSVMYVDNVENFITPTGQISRSATLSERSYRRDDQHASSFDATLMPVGVHDSLFPGSNTTQVLSNLRQANYHDAQAKEEEEEEDGQDPGWPRTSFAHNVFSSLPESTGMAQQLAATTTTTTQQRPESEVDPSNALYNLARAVAEEDAPAAPMPKINCPAEPSAVVDVTIQIPDSIRAVMEASDDTPPPATATQEGTANPSDTNSGYWQWRQQMIDSAREAKYKS</sequence>
<evidence type="ECO:0000313" key="5">
    <source>
        <dbReference type="Proteomes" id="UP000278143"/>
    </source>
</evidence>